<evidence type="ECO:0000313" key="6">
    <source>
        <dbReference type="Proteomes" id="UP000462271"/>
    </source>
</evidence>
<reference evidence="3 5" key="2">
    <citation type="submission" date="2019-08" db="EMBL/GenBank/DDBJ databases">
        <title>Whole genome analysis of cultivated E. coli strains isolated from CD patients and healthy donors.</title>
        <authorList>
            <person name="Siniagina M.N."/>
            <person name="Markelova M.I."/>
            <person name="Laikov A.V."/>
            <person name="Boulygina E.A."/>
            <person name="Khusnutdinova D.R."/>
            <person name="Kharchenko A."/>
            <person name="Grigoryeva T.V."/>
        </authorList>
    </citation>
    <scope>NUCLEOTIDE SEQUENCE [LARGE SCALE GENOMIC DNA]</scope>
    <source>
        <strain evidence="3 5">3_77_5</strain>
    </source>
</reference>
<protein>
    <submittedName>
        <fullName evidence="3">Uncharacterized protein</fullName>
    </submittedName>
</protein>
<dbReference type="EMBL" id="WTML01000037">
    <property type="protein sequence ID" value="MWK97995.1"/>
    <property type="molecule type" value="Genomic_DNA"/>
</dbReference>
<reference evidence="1 6" key="3">
    <citation type="submission" date="2019-12" db="EMBL/GenBank/DDBJ databases">
        <title>Enteriobacteria Tanzani isolates_10432.</title>
        <authorList>
            <person name="Subbiah M."/>
            <person name="Call D."/>
        </authorList>
    </citation>
    <scope>NUCLEOTIDE SEQUENCE [LARGE SCALE GENOMIC DNA]</scope>
    <source>
        <strain evidence="1 6">10432wG8</strain>
    </source>
</reference>
<gene>
    <name evidence="2" type="ORF">CG702_25490</name>
    <name evidence="3" type="ORF">FWK02_05790</name>
    <name evidence="1" type="ORF">GQM21_12460</name>
</gene>
<comment type="caution">
    <text evidence="3">The sequence shown here is derived from an EMBL/GenBank/DDBJ whole genome shotgun (WGS) entry which is preliminary data.</text>
</comment>
<evidence type="ECO:0000313" key="3">
    <source>
        <dbReference type="EMBL" id="TXT02706.1"/>
    </source>
</evidence>
<organism evidence="3 5">
    <name type="scientific">Escherichia coli</name>
    <dbReference type="NCBI Taxonomy" id="562"/>
    <lineage>
        <taxon>Bacteria</taxon>
        <taxon>Pseudomonadati</taxon>
        <taxon>Pseudomonadota</taxon>
        <taxon>Gammaproteobacteria</taxon>
        <taxon>Enterobacterales</taxon>
        <taxon>Enterobacteriaceae</taxon>
        <taxon>Escherichia</taxon>
    </lineage>
</organism>
<reference evidence="2 4" key="1">
    <citation type="submission" date="2017-07" db="EMBL/GenBank/DDBJ databases">
        <authorList>
            <person name="Zhi S."/>
            <person name="Banting G."/>
            <person name="Neumann N."/>
        </authorList>
    </citation>
    <scope>NUCLEOTIDE SEQUENCE [LARGE SCALE GENOMIC DNA]</scope>
    <source>
        <strain evidence="2 4">WW41</strain>
    </source>
</reference>
<dbReference type="Proteomes" id="UP000264870">
    <property type="component" value="Unassembled WGS sequence"/>
</dbReference>
<evidence type="ECO:0000313" key="5">
    <source>
        <dbReference type="Proteomes" id="UP000321461"/>
    </source>
</evidence>
<dbReference type="EMBL" id="NNAK01000116">
    <property type="protein sequence ID" value="OZP00466.1"/>
    <property type="molecule type" value="Genomic_DNA"/>
</dbReference>
<dbReference type="Proteomes" id="UP000462271">
    <property type="component" value="Unassembled WGS sequence"/>
</dbReference>
<accession>A0A243ZQZ2</accession>
<evidence type="ECO:0000313" key="1">
    <source>
        <dbReference type="EMBL" id="MWK97995.1"/>
    </source>
</evidence>
<name>A0A243ZQZ2_ECOLX</name>
<dbReference type="Proteomes" id="UP000321461">
    <property type="component" value="Unassembled WGS sequence"/>
</dbReference>
<sequence length="268" mass="31579">MSMSSNSLAPQYIKYEIRRGVEPSHMEKYTFIDRYFHSQRELLDIRHSEERDINTLFTYLNNLHSTADKLLELFNCCIKTAPEFKVLRLIRNYFHHVGDVDEIRLHVKIEENVLVSHSQHLLIPLEVFAKSVKSFIDNTIPDEKNKNYKSKLRFVQSEMSNIAEIFDYTANLMKDLEMFCQKPSLRLDGRVYELGFDMYKFVFNITNIIADKCREIPELCEKKVIRDLDWSYRAENNIGKHDVFCSPSNVPITTTEGFVYAKSIDLVR</sequence>
<dbReference type="EMBL" id="VSBS01000124">
    <property type="protein sequence ID" value="TXT02706.1"/>
    <property type="molecule type" value="Genomic_DNA"/>
</dbReference>
<proteinExistence type="predicted"/>
<dbReference type="AlphaFoldDB" id="A0A243ZQZ2"/>
<evidence type="ECO:0000313" key="4">
    <source>
        <dbReference type="Proteomes" id="UP000264870"/>
    </source>
</evidence>
<evidence type="ECO:0000313" key="2">
    <source>
        <dbReference type="EMBL" id="OZP00466.1"/>
    </source>
</evidence>